<feature type="compositionally biased region" description="Basic and acidic residues" evidence="1">
    <location>
        <begin position="32"/>
        <end position="41"/>
    </location>
</feature>
<evidence type="ECO:0000313" key="3">
    <source>
        <dbReference type="Proteomes" id="UP000007842"/>
    </source>
</evidence>
<dbReference type="AlphaFoldDB" id="G8X420"/>
<sequence length="41" mass="4464">MARHPHPSSTVGRVPGPPRRRAVGGCFPPVRIDVRHPDQVA</sequence>
<keyword evidence="3" id="KW-1185">Reference proteome</keyword>
<evidence type="ECO:0000256" key="1">
    <source>
        <dbReference type="SAM" id="MobiDB-lite"/>
    </source>
</evidence>
<proteinExistence type="predicted"/>
<feature type="region of interest" description="Disordered" evidence="1">
    <location>
        <begin position="1"/>
        <end position="41"/>
    </location>
</feature>
<name>G8X420_STREN</name>
<dbReference type="HOGENOM" id="CLU_3277138_0_0_11"/>
<dbReference type="KEGG" id="scy:SCATT_56460"/>
<dbReference type="STRING" id="1003195.SCATT_56460"/>
<protein>
    <submittedName>
        <fullName evidence="2">Uncharacterized protein</fullName>
    </submittedName>
</protein>
<dbReference type="EMBL" id="CP003219">
    <property type="protein sequence ID" value="AEW98017.1"/>
    <property type="molecule type" value="Genomic_DNA"/>
</dbReference>
<gene>
    <name evidence="2" type="ordered locus">SCATT_56460</name>
</gene>
<organism evidence="2 3">
    <name type="scientific">Streptantibioticus cattleyicolor (strain ATCC 35852 / DSM 46488 / JCM 4925 / NBRC 14057 / NRRL 8057)</name>
    <name type="common">Streptomyces cattleya</name>
    <dbReference type="NCBI Taxonomy" id="1003195"/>
    <lineage>
        <taxon>Bacteria</taxon>
        <taxon>Bacillati</taxon>
        <taxon>Actinomycetota</taxon>
        <taxon>Actinomycetes</taxon>
        <taxon>Kitasatosporales</taxon>
        <taxon>Streptomycetaceae</taxon>
        <taxon>Streptantibioticus</taxon>
    </lineage>
</organism>
<dbReference type="Proteomes" id="UP000007842">
    <property type="component" value="Chromosome"/>
</dbReference>
<evidence type="ECO:0000313" key="2">
    <source>
        <dbReference type="EMBL" id="AEW98017.1"/>
    </source>
</evidence>
<accession>G8X420</accession>
<reference evidence="3" key="1">
    <citation type="submission" date="2011-12" db="EMBL/GenBank/DDBJ databases">
        <title>Complete genome sequence of Streptomyces cattleya strain DSM 46488.</title>
        <authorList>
            <person name="Ou H.-Y."/>
            <person name="Li P."/>
            <person name="Zhao C."/>
            <person name="O'Hagan D."/>
            <person name="Deng Z."/>
        </authorList>
    </citation>
    <scope>NUCLEOTIDE SEQUENCE [LARGE SCALE GENOMIC DNA]</scope>
    <source>
        <strain evidence="3">ATCC 35852 / DSM 46488 / JCM 4925 / NBRC 14057 / NRRL 8057</strain>
    </source>
</reference>